<dbReference type="InterPro" id="IPR009057">
    <property type="entry name" value="Homeodomain-like_sf"/>
</dbReference>
<gene>
    <name evidence="2" type="ORF">Ae201684_018565</name>
</gene>
<dbReference type="InterPro" id="IPR036397">
    <property type="entry name" value="RNaseH_sf"/>
</dbReference>
<dbReference type="GO" id="GO:0003676">
    <property type="term" value="F:nucleic acid binding"/>
    <property type="evidence" value="ECO:0007669"/>
    <property type="project" value="InterPro"/>
</dbReference>
<evidence type="ECO:0000313" key="2">
    <source>
        <dbReference type="EMBL" id="KAF0722273.1"/>
    </source>
</evidence>
<protein>
    <recommendedName>
        <fullName evidence="1">Tc1-like transposase DDE domain-containing protein</fullName>
    </recommendedName>
</protein>
<dbReference type="Gene3D" id="3.30.420.10">
    <property type="entry name" value="Ribonuclease H-like superfamily/Ribonuclease H"/>
    <property type="match status" value="1"/>
</dbReference>
<comment type="caution">
    <text evidence="2">The sequence shown here is derived from an EMBL/GenBank/DDBJ whole genome shotgun (WGS) entry which is preliminary data.</text>
</comment>
<proteinExistence type="predicted"/>
<organism evidence="2 3">
    <name type="scientific">Aphanomyces euteiches</name>
    <dbReference type="NCBI Taxonomy" id="100861"/>
    <lineage>
        <taxon>Eukaryota</taxon>
        <taxon>Sar</taxon>
        <taxon>Stramenopiles</taxon>
        <taxon>Oomycota</taxon>
        <taxon>Saprolegniomycetes</taxon>
        <taxon>Saprolegniales</taxon>
        <taxon>Verrucalvaceae</taxon>
        <taxon>Aphanomyces</taxon>
    </lineage>
</organism>
<dbReference type="Pfam" id="PF13384">
    <property type="entry name" value="HTH_23"/>
    <property type="match status" value="1"/>
</dbReference>
<reference evidence="2 3" key="1">
    <citation type="submission" date="2019-07" db="EMBL/GenBank/DDBJ databases">
        <title>Genomics analysis of Aphanomyces spp. identifies a new class of oomycete effector associated with host adaptation.</title>
        <authorList>
            <person name="Gaulin E."/>
        </authorList>
    </citation>
    <scope>NUCLEOTIDE SEQUENCE [LARGE SCALE GENOMIC DNA]</scope>
    <source>
        <strain evidence="2 3">ATCC 201684</strain>
    </source>
</reference>
<dbReference type="PANTHER" id="PTHR46564:SF1">
    <property type="entry name" value="TRANSPOSASE"/>
    <property type="match status" value="1"/>
</dbReference>
<evidence type="ECO:0000259" key="1">
    <source>
        <dbReference type="Pfam" id="PF13358"/>
    </source>
</evidence>
<feature type="domain" description="Tc1-like transposase DDE" evidence="1">
    <location>
        <begin position="151"/>
        <end position="247"/>
    </location>
</feature>
<dbReference type="AlphaFoldDB" id="A0A6G0W5D5"/>
<dbReference type="PANTHER" id="PTHR46564">
    <property type="entry name" value="TRANSPOSASE"/>
    <property type="match status" value="1"/>
</dbReference>
<dbReference type="Proteomes" id="UP000481153">
    <property type="component" value="Unassembled WGS sequence"/>
</dbReference>
<dbReference type="Pfam" id="PF13358">
    <property type="entry name" value="DDE_3"/>
    <property type="match status" value="1"/>
</dbReference>
<keyword evidence="3" id="KW-1185">Reference proteome</keyword>
<name>A0A6G0W5D5_9STRA</name>
<evidence type="ECO:0000313" key="3">
    <source>
        <dbReference type="Proteomes" id="UP000481153"/>
    </source>
</evidence>
<dbReference type="EMBL" id="VJMJ01000340">
    <property type="protein sequence ID" value="KAF0722273.1"/>
    <property type="molecule type" value="Genomic_DNA"/>
</dbReference>
<accession>A0A6G0W5D5</accession>
<dbReference type="InterPro" id="IPR038717">
    <property type="entry name" value="Tc1-like_DDE_dom"/>
</dbReference>
<sequence length="250" mass="29090">MILTHINERHASKNTVMHALYAHYYLGMKRQDVARVFHKSTTTISNWINRFETSGDYERKQTTQKRGFTTEQYAWVVRYFEAAPMSFLDEAKHAFEVQFKTKIALTTVWRIIHQHGMTWKVAERRAINIKESEITRYFNELCSIEWGHCNIQFLDEVSFDSRGMLRKRGYAMKGTKLCFRGEFERKPRVSLLCFLDVTGFVEVFSTEGTFDRSKFVSNCVTHASSVQCYPGSGSVWILDGASIHCHPDIV</sequence>
<dbReference type="SUPFAM" id="SSF46689">
    <property type="entry name" value="Homeodomain-like"/>
    <property type="match status" value="1"/>
</dbReference>
<dbReference type="VEuPathDB" id="FungiDB:AeMF1_021561"/>